<protein>
    <submittedName>
        <fullName evidence="7">Salicylate hydroxylase</fullName>
    </submittedName>
</protein>
<dbReference type="SUPFAM" id="SSF51905">
    <property type="entry name" value="FAD/NAD(P)-binding domain"/>
    <property type="match status" value="1"/>
</dbReference>
<organism evidence="7 8">
    <name type="scientific">Staphylotrichum tortipilum</name>
    <dbReference type="NCBI Taxonomy" id="2831512"/>
    <lineage>
        <taxon>Eukaryota</taxon>
        <taxon>Fungi</taxon>
        <taxon>Dikarya</taxon>
        <taxon>Ascomycota</taxon>
        <taxon>Pezizomycotina</taxon>
        <taxon>Sordariomycetes</taxon>
        <taxon>Sordariomycetidae</taxon>
        <taxon>Sordariales</taxon>
        <taxon>Chaetomiaceae</taxon>
        <taxon>Staphylotrichum</taxon>
    </lineage>
</organism>
<dbReference type="InterPro" id="IPR002938">
    <property type="entry name" value="FAD-bd"/>
</dbReference>
<dbReference type="AlphaFoldDB" id="A0AAN6MG26"/>
<evidence type="ECO:0000256" key="4">
    <source>
        <dbReference type="ARBA" id="ARBA00023002"/>
    </source>
</evidence>
<evidence type="ECO:0000256" key="3">
    <source>
        <dbReference type="ARBA" id="ARBA00022827"/>
    </source>
</evidence>
<feature type="domain" description="FAD-binding" evidence="6">
    <location>
        <begin position="11"/>
        <end position="181"/>
    </location>
</feature>
<comment type="similarity">
    <text evidence="1">Belongs to the paxM FAD-dependent monooxygenase family.</text>
</comment>
<evidence type="ECO:0000313" key="7">
    <source>
        <dbReference type="EMBL" id="KAK3899532.1"/>
    </source>
</evidence>
<evidence type="ECO:0000256" key="5">
    <source>
        <dbReference type="SAM" id="MobiDB-lite"/>
    </source>
</evidence>
<comment type="caution">
    <text evidence="7">The sequence shown here is derived from an EMBL/GenBank/DDBJ whole genome shotgun (WGS) entry which is preliminary data.</text>
</comment>
<proteinExistence type="inferred from homology"/>
<gene>
    <name evidence="7" type="ORF">C8A05DRAFT_46421</name>
</gene>
<accession>A0AAN6MG26</accession>
<keyword evidence="4" id="KW-0560">Oxidoreductase</keyword>
<dbReference type="PANTHER" id="PTHR46720:SF3">
    <property type="entry name" value="FAD-BINDING DOMAIN-CONTAINING PROTEIN-RELATED"/>
    <property type="match status" value="1"/>
</dbReference>
<dbReference type="GO" id="GO:0044550">
    <property type="term" value="P:secondary metabolite biosynthetic process"/>
    <property type="evidence" value="ECO:0007669"/>
    <property type="project" value="TreeGrafter"/>
</dbReference>
<dbReference type="GO" id="GO:0071949">
    <property type="term" value="F:FAD binding"/>
    <property type="evidence" value="ECO:0007669"/>
    <property type="project" value="InterPro"/>
</dbReference>
<reference evidence="7" key="1">
    <citation type="journal article" date="2023" name="Mol. Phylogenet. Evol.">
        <title>Genome-scale phylogeny and comparative genomics of the fungal order Sordariales.</title>
        <authorList>
            <person name="Hensen N."/>
            <person name="Bonometti L."/>
            <person name="Westerberg I."/>
            <person name="Brannstrom I.O."/>
            <person name="Guillou S."/>
            <person name="Cros-Aarteil S."/>
            <person name="Calhoun S."/>
            <person name="Haridas S."/>
            <person name="Kuo A."/>
            <person name="Mondo S."/>
            <person name="Pangilinan J."/>
            <person name="Riley R."/>
            <person name="LaButti K."/>
            <person name="Andreopoulos B."/>
            <person name="Lipzen A."/>
            <person name="Chen C."/>
            <person name="Yan M."/>
            <person name="Daum C."/>
            <person name="Ng V."/>
            <person name="Clum A."/>
            <person name="Steindorff A."/>
            <person name="Ohm R.A."/>
            <person name="Martin F."/>
            <person name="Silar P."/>
            <person name="Natvig D.O."/>
            <person name="Lalanne C."/>
            <person name="Gautier V."/>
            <person name="Ament-Velasquez S.L."/>
            <person name="Kruys A."/>
            <person name="Hutchinson M.I."/>
            <person name="Powell A.J."/>
            <person name="Barry K."/>
            <person name="Miller A.N."/>
            <person name="Grigoriev I.V."/>
            <person name="Debuchy R."/>
            <person name="Gladieux P."/>
            <person name="Hiltunen Thoren M."/>
            <person name="Johannesson H."/>
        </authorList>
    </citation>
    <scope>NUCLEOTIDE SEQUENCE</scope>
    <source>
        <strain evidence="7">CBS 103.79</strain>
    </source>
</reference>
<keyword evidence="2" id="KW-0285">Flavoprotein</keyword>
<dbReference type="GO" id="GO:0016491">
    <property type="term" value="F:oxidoreductase activity"/>
    <property type="evidence" value="ECO:0007669"/>
    <property type="project" value="UniProtKB-KW"/>
</dbReference>
<keyword evidence="8" id="KW-1185">Reference proteome</keyword>
<dbReference type="PRINTS" id="PR00420">
    <property type="entry name" value="RNGMNOXGNASE"/>
</dbReference>
<name>A0AAN6MG26_9PEZI</name>
<keyword evidence="3" id="KW-0274">FAD</keyword>
<dbReference type="InterPro" id="IPR036188">
    <property type="entry name" value="FAD/NAD-bd_sf"/>
</dbReference>
<evidence type="ECO:0000256" key="2">
    <source>
        <dbReference type="ARBA" id="ARBA00022630"/>
    </source>
</evidence>
<dbReference type="PANTHER" id="PTHR46720">
    <property type="entry name" value="HYDROXYLASE, PUTATIVE (AFU_ORTHOLOGUE AFUA_3G01460)-RELATED"/>
    <property type="match status" value="1"/>
</dbReference>
<dbReference type="Pfam" id="PF01494">
    <property type="entry name" value="FAD_binding_3"/>
    <property type="match status" value="2"/>
</dbReference>
<evidence type="ECO:0000256" key="1">
    <source>
        <dbReference type="ARBA" id="ARBA00007992"/>
    </source>
</evidence>
<evidence type="ECO:0000259" key="6">
    <source>
        <dbReference type="Pfam" id="PF01494"/>
    </source>
</evidence>
<feature type="region of interest" description="Disordered" evidence="5">
    <location>
        <begin position="131"/>
        <end position="150"/>
    </location>
</feature>
<dbReference type="SUPFAM" id="SSF54373">
    <property type="entry name" value="FAD-linked reductases, C-terminal domain"/>
    <property type="match status" value="1"/>
</dbReference>
<dbReference type="Gene3D" id="3.50.50.60">
    <property type="entry name" value="FAD/NAD(P)-binding domain"/>
    <property type="match status" value="1"/>
</dbReference>
<dbReference type="InterPro" id="IPR051104">
    <property type="entry name" value="FAD_monoxygenase"/>
</dbReference>
<feature type="domain" description="FAD-binding" evidence="6">
    <location>
        <begin position="295"/>
        <end position="390"/>
    </location>
</feature>
<sequence length="444" mass="47654">MAATPNDPLHIAIIGGGITGVNLALGLQARNISYTLYERAPSFSEIGAGIGFSPNAERAMAALHSGVLESFKRVANPNGEDYFQWIDGHDTGNLIFKLYVGKNGFQGGRRSDILDGWTKLIPPANVRFGKEIDAIEQPSPKPRSSPASSSLEKLTLRFKDGTTAHADAVIGCDGIRSRVREIILSSPAKPLPPAANPSYTQKFCYRALVPMAAASAAIGAHASTTRFMYNGPGAHIITYPVADNSLLNILAVISDPSLTWPHPPGQHTAPGSKAEAAAAFAGWNPTVQGIVGLLPDAMDKWGIFDTADHPMPAYHRGRACVAGDAAHATGPHLGAGGGMGVEDALVLAWLMAEVQWKVECGRGEKAALLERALDVYNTVRYERTQAVVRATREACDLFHWRDPEIRGDGAKFGREITERFHRIWEYDVVGMAEEALARLTASVS</sequence>
<reference evidence="7" key="2">
    <citation type="submission" date="2023-05" db="EMBL/GenBank/DDBJ databases">
        <authorList>
            <consortium name="Lawrence Berkeley National Laboratory"/>
            <person name="Steindorff A."/>
            <person name="Hensen N."/>
            <person name="Bonometti L."/>
            <person name="Westerberg I."/>
            <person name="Brannstrom I.O."/>
            <person name="Guillou S."/>
            <person name="Cros-Aarteil S."/>
            <person name="Calhoun S."/>
            <person name="Haridas S."/>
            <person name="Kuo A."/>
            <person name="Mondo S."/>
            <person name="Pangilinan J."/>
            <person name="Riley R."/>
            <person name="Labutti K."/>
            <person name="Andreopoulos B."/>
            <person name="Lipzen A."/>
            <person name="Chen C."/>
            <person name="Yanf M."/>
            <person name="Daum C."/>
            <person name="Ng V."/>
            <person name="Clum A."/>
            <person name="Ohm R."/>
            <person name="Martin F."/>
            <person name="Silar P."/>
            <person name="Natvig D."/>
            <person name="Lalanne C."/>
            <person name="Gautier V."/>
            <person name="Ament-Velasquez S.L."/>
            <person name="Kruys A."/>
            <person name="Hutchinson M.I."/>
            <person name="Powell A.J."/>
            <person name="Barry K."/>
            <person name="Miller A.N."/>
            <person name="Grigoriev I.V."/>
            <person name="Debuchy R."/>
            <person name="Gladieux P."/>
            <person name="Thoren M.H."/>
            <person name="Johannesson H."/>
        </authorList>
    </citation>
    <scope>NUCLEOTIDE SEQUENCE</scope>
    <source>
        <strain evidence="7">CBS 103.79</strain>
    </source>
</reference>
<dbReference type="EMBL" id="MU855772">
    <property type="protein sequence ID" value="KAK3899532.1"/>
    <property type="molecule type" value="Genomic_DNA"/>
</dbReference>
<dbReference type="Proteomes" id="UP001303889">
    <property type="component" value="Unassembled WGS sequence"/>
</dbReference>
<evidence type="ECO:0000313" key="8">
    <source>
        <dbReference type="Proteomes" id="UP001303889"/>
    </source>
</evidence>